<proteinExistence type="predicted"/>
<keyword evidence="2" id="KW-1185">Reference proteome</keyword>
<accession>A0A678VI59</accession>
<dbReference type="EMBL" id="MH779527">
    <property type="protein sequence ID" value="AXY83874.1"/>
    <property type="molecule type" value="Genomic_DNA"/>
</dbReference>
<sequence length="58" mass="6806">MTAFRVPYEVYSHRPLAWTLKLISALTPKEKKKTTAEELNKVEHVEVELWQPPIKSQD</sequence>
<name>A0A678VI59_9CAUD</name>
<organism evidence="1 2">
    <name type="scientific">Lactococcus phage vB_Llc_bIBBp6/4</name>
    <dbReference type="NCBI Taxonomy" id="2305489"/>
    <lineage>
        <taxon>Viruses</taxon>
        <taxon>Duplodnaviria</taxon>
        <taxon>Heunggongvirae</taxon>
        <taxon>Uroviricota</taxon>
        <taxon>Caudoviricetes</taxon>
        <taxon>Ceduovirus</taxon>
        <taxon>Ceduovirus bIBBp64</taxon>
    </lineage>
</organism>
<evidence type="ECO:0000313" key="1">
    <source>
        <dbReference type="EMBL" id="AXY83874.1"/>
    </source>
</evidence>
<dbReference type="Proteomes" id="UP000502156">
    <property type="component" value="Segment"/>
</dbReference>
<protein>
    <submittedName>
        <fullName evidence="1">Uncharacterized protein</fullName>
    </submittedName>
</protein>
<evidence type="ECO:0000313" key="2">
    <source>
        <dbReference type="Proteomes" id="UP000502156"/>
    </source>
</evidence>
<reference evidence="2" key="1">
    <citation type="journal article" date="2020" name="Viruses">
        <title>Lactococcus Ceduovirus Phages Isolated from Industrial Dairy Plants-from Physiological to Genomic Analyses.</title>
        <authorList>
            <person name="Chmielewska-Jeznach M."/>
            <person name="Bardowski J.K."/>
            <person name="Szczepankowska A.K."/>
        </authorList>
    </citation>
    <scope>NUCLEOTIDE SEQUENCE [LARGE SCALE GENOMIC DNA]</scope>
</reference>
<gene>
    <name evidence="1" type="ORF">bIBBp6/4_gp10</name>
</gene>